<protein>
    <recommendedName>
        <fullName evidence="1">Tubulin epsilon and delta complex protein 1 domain-containing protein</fullName>
    </recommendedName>
</protein>
<dbReference type="Proteomes" id="UP001627154">
    <property type="component" value="Unassembled WGS sequence"/>
</dbReference>
<evidence type="ECO:0000259" key="1">
    <source>
        <dbReference type="Pfam" id="PF14970"/>
    </source>
</evidence>
<comment type="caution">
    <text evidence="2">The sequence shown here is derived from an EMBL/GenBank/DDBJ whole genome shotgun (WGS) entry which is preliminary data.</text>
</comment>
<dbReference type="EMBL" id="JBJJXI010000088">
    <property type="protein sequence ID" value="KAL3394759.1"/>
    <property type="molecule type" value="Genomic_DNA"/>
</dbReference>
<keyword evidence="3" id="KW-1185">Reference proteome</keyword>
<name>A0ABD2WPU2_9HYME</name>
<reference evidence="2 3" key="1">
    <citation type="journal article" date="2024" name="bioRxiv">
        <title>A reference genome for Trichogramma kaykai: A tiny desert-dwelling parasitoid wasp with competing sex-ratio distorters.</title>
        <authorList>
            <person name="Culotta J."/>
            <person name="Lindsey A.R."/>
        </authorList>
    </citation>
    <scope>NUCLEOTIDE SEQUENCE [LARGE SCALE GENOMIC DNA]</scope>
    <source>
        <strain evidence="2 3">KSX58</strain>
    </source>
</reference>
<sequence length="365" mass="42708">MVVHIKEVIEHFCKYLHDAIGINLNPEYLKMAKYNQESDQVANEFWTTLDILTHYVLKEINHEMNFDSYDKCLRTKLRLAFLQFPLLEIYYLTETNSSQRCRYLLLALSWLITKYRVLDYIVRLKLLNSPLGREFSKYHVDASTGNEPKFKTTKDQLNNLLHKTNKLSGNLKAIPELTSEKIKLMTKIHTASITTSGLPHLSTAEMAMIKRMATSKQKSCNDSEKLSEMEKIASLLDTHMKWPKKKPIFYAWLESVMDEYEKEKDFECDEQDKDNLIKFIYLLRHVIKRKLKSFKHDHTSKIVVKIEDCPSKLLRVQKCLTEVNTCLNETINDFESIDSNLQEKRAILENTLMCVLNGISDCVHI</sequence>
<organism evidence="2 3">
    <name type="scientific">Trichogramma kaykai</name>
    <dbReference type="NCBI Taxonomy" id="54128"/>
    <lineage>
        <taxon>Eukaryota</taxon>
        <taxon>Metazoa</taxon>
        <taxon>Ecdysozoa</taxon>
        <taxon>Arthropoda</taxon>
        <taxon>Hexapoda</taxon>
        <taxon>Insecta</taxon>
        <taxon>Pterygota</taxon>
        <taxon>Neoptera</taxon>
        <taxon>Endopterygota</taxon>
        <taxon>Hymenoptera</taxon>
        <taxon>Apocrita</taxon>
        <taxon>Proctotrupomorpha</taxon>
        <taxon>Chalcidoidea</taxon>
        <taxon>Trichogrammatidae</taxon>
        <taxon>Trichogramma</taxon>
    </lineage>
</organism>
<dbReference type="PANTHER" id="PTHR35076">
    <property type="entry name" value="TUBULIN EPSILON AND DELTA COMPLEX PROTEIN 1"/>
    <property type="match status" value="1"/>
</dbReference>
<dbReference type="AlphaFoldDB" id="A0ABD2WPU2"/>
<evidence type="ECO:0000313" key="2">
    <source>
        <dbReference type="EMBL" id="KAL3394759.1"/>
    </source>
</evidence>
<dbReference type="PANTHER" id="PTHR35076:SF1">
    <property type="entry name" value="TUBULIN EPSILON AND DELTA COMPLEX PROTEIN 1"/>
    <property type="match status" value="1"/>
</dbReference>
<proteinExistence type="predicted"/>
<feature type="domain" description="Tubulin epsilon and delta complex protein 1" evidence="1">
    <location>
        <begin position="83"/>
        <end position="258"/>
    </location>
</feature>
<gene>
    <name evidence="2" type="ORF">TKK_011042</name>
</gene>
<evidence type="ECO:0000313" key="3">
    <source>
        <dbReference type="Proteomes" id="UP001627154"/>
    </source>
</evidence>
<dbReference type="Pfam" id="PF14970">
    <property type="entry name" value="TEDC1"/>
    <property type="match status" value="1"/>
</dbReference>
<dbReference type="InterPro" id="IPR027996">
    <property type="entry name" value="TEDC1_dom"/>
</dbReference>
<accession>A0ABD2WPU2</accession>
<dbReference type="InterPro" id="IPR043535">
    <property type="entry name" value="TEDC1"/>
</dbReference>